<feature type="compositionally biased region" description="Acidic residues" evidence="1">
    <location>
        <begin position="244"/>
        <end position="264"/>
    </location>
</feature>
<feature type="compositionally biased region" description="Polar residues" evidence="1">
    <location>
        <begin position="77"/>
        <end position="86"/>
    </location>
</feature>
<dbReference type="Proteomes" id="UP000814176">
    <property type="component" value="Unassembled WGS sequence"/>
</dbReference>
<feature type="compositionally biased region" description="Gly residues" evidence="1">
    <location>
        <begin position="150"/>
        <end position="168"/>
    </location>
</feature>
<dbReference type="RefSeq" id="XP_047778904.1">
    <property type="nucleotide sequence ID" value="XM_047927450.1"/>
</dbReference>
<organism evidence="2 3">
    <name type="scientific">Rhodofomes roseus</name>
    <dbReference type="NCBI Taxonomy" id="34475"/>
    <lineage>
        <taxon>Eukaryota</taxon>
        <taxon>Fungi</taxon>
        <taxon>Dikarya</taxon>
        <taxon>Basidiomycota</taxon>
        <taxon>Agaricomycotina</taxon>
        <taxon>Agaricomycetes</taxon>
        <taxon>Polyporales</taxon>
        <taxon>Rhodofomes</taxon>
    </lineage>
</organism>
<feature type="region of interest" description="Disordered" evidence="1">
    <location>
        <begin position="68"/>
        <end position="101"/>
    </location>
</feature>
<proteinExistence type="predicted"/>
<feature type="compositionally biased region" description="Low complexity" evidence="1">
    <location>
        <begin position="211"/>
        <end position="226"/>
    </location>
</feature>
<evidence type="ECO:0000313" key="3">
    <source>
        <dbReference type="Proteomes" id="UP000814176"/>
    </source>
</evidence>
<reference evidence="2 3" key="1">
    <citation type="journal article" date="2021" name="Environ. Microbiol.">
        <title>Gene family expansions and transcriptome signatures uncover fungal adaptations to wood decay.</title>
        <authorList>
            <person name="Hage H."/>
            <person name="Miyauchi S."/>
            <person name="Viragh M."/>
            <person name="Drula E."/>
            <person name="Min B."/>
            <person name="Chaduli D."/>
            <person name="Navarro D."/>
            <person name="Favel A."/>
            <person name="Norest M."/>
            <person name="Lesage-Meessen L."/>
            <person name="Balint B."/>
            <person name="Merenyi Z."/>
            <person name="de Eugenio L."/>
            <person name="Morin E."/>
            <person name="Martinez A.T."/>
            <person name="Baldrian P."/>
            <person name="Stursova M."/>
            <person name="Martinez M.J."/>
            <person name="Novotny C."/>
            <person name="Magnuson J.K."/>
            <person name="Spatafora J.W."/>
            <person name="Maurice S."/>
            <person name="Pangilinan J."/>
            <person name="Andreopoulos W."/>
            <person name="LaButti K."/>
            <person name="Hundley H."/>
            <person name="Na H."/>
            <person name="Kuo A."/>
            <person name="Barry K."/>
            <person name="Lipzen A."/>
            <person name="Henrissat B."/>
            <person name="Riley R."/>
            <person name="Ahrendt S."/>
            <person name="Nagy L.G."/>
            <person name="Grigoriev I.V."/>
            <person name="Martin F."/>
            <person name="Rosso M.N."/>
        </authorList>
    </citation>
    <scope>NUCLEOTIDE SEQUENCE [LARGE SCALE GENOMIC DNA]</scope>
    <source>
        <strain evidence="2 3">CIRM-BRFM 1785</strain>
    </source>
</reference>
<evidence type="ECO:0000313" key="2">
    <source>
        <dbReference type="EMBL" id="KAH9836666.1"/>
    </source>
</evidence>
<comment type="caution">
    <text evidence="2">The sequence shown here is derived from an EMBL/GenBank/DDBJ whole genome shotgun (WGS) entry which is preliminary data.</text>
</comment>
<feature type="compositionally biased region" description="Basic residues" evidence="1">
    <location>
        <begin position="194"/>
        <end position="204"/>
    </location>
</feature>
<sequence length="264" mass="29024">MTASSNPRQYTAADRIGWDRYAAQFRAFLNGTAPYPGDPPEGYREVYRLSQHFAPLPEEYSSRVLEAQRAHRRDNTEGTLQSNATTGEGGRNPTAPTTGVTMTDRAFNTFMENQSRMQQQLLQLTSSNRVRAEYSAPAPFHERGRFKSAGRGGRGGRGGGRGGRGGLRGRLAPPGRGQNEGPGGGERSENARERRSRRRQRARAQRRESTAGEASQASGSGSNSQEVTGQEQVDQAENKVLPEEFNDPDLLMADDFDDEDASRM</sequence>
<gene>
    <name evidence="2" type="ORF">C8Q71DRAFT_857884</name>
</gene>
<accession>A0ABQ8KFT8</accession>
<protein>
    <submittedName>
        <fullName evidence="2">Uncharacterized protein</fullName>
    </submittedName>
</protein>
<keyword evidence="3" id="KW-1185">Reference proteome</keyword>
<dbReference type="EMBL" id="JADCUA010000010">
    <property type="protein sequence ID" value="KAH9836666.1"/>
    <property type="molecule type" value="Genomic_DNA"/>
</dbReference>
<evidence type="ECO:0000256" key="1">
    <source>
        <dbReference type="SAM" id="MobiDB-lite"/>
    </source>
</evidence>
<dbReference type="GeneID" id="72008182"/>
<name>A0ABQ8KFT8_9APHY</name>
<feature type="region of interest" description="Disordered" evidence="1">
    <location>
        <begin position="135"/>
        <end position="264"/>
    </location>
</feature>